<feature type="transmembrane region" description="Helical" evidence="2">
    <location>
        <begin position="53"/>
        <end position="75"/>
    </location>
</feature>
<organism evidence="3 4">
    <name type="scientific">Laccaria amethystina LaAM-08-1</name>
    <dbReference type="NCBI Taxonomy" id="1095629"/>
    <lineage>
        <taxon>Eukaryota</taxon>
        <taxon>Fungi</taxon>
        <taxon>Dikarya</taxon>
        <taxon>Basidiomycota</taxon>
        <taxon>Agaricomycotina</taxon>
        <taxon>Agaricomycetes</taxon>
        <taxon>Agaricomycetidae</taxon>
        <taxon>Agaricales</taxon>
        <taxon>Agaricineae</taxon>
        <taxon>Hydnangiaceae</taxon>
        <taxon>Laccaria</taxon>
    </lineage>
</organism>
<reference evidence="3 4" key="1">
    <citation type="submission" date="2014-04" db="EMBL/GenBank/DDBJ databases">
        <authorList>
            <consortium name="DOE Joint Genome Institute"/>
            <person name="Kuo A."/>
            <person name="Kohler A."/>
            <person name="Nagy L.G."/>
            <person name="Floudas D."/>
            <person name="Copeland A."/>
            <person name="Barry K.W."/>
            <person name="Cichocki N."/>
            <person name="Veneault-Fourrey C."/>
            <person name="LaButti K."/>
            <person name="Lindquist E.A."/>
            <person name="Lipzen A."/>
            <person name="Lundell T."/>
            <person name="Morin E."/>
            <person name="Murat C."/>
            <person name="Sun H."/>
            <person name="Tunlid A."/>
            <person name="Henrissat B."/>
            <person name="Grigoriev I.V."/>
            <person name="Hibbett D.S."/>
            <person name="Martin F."/>
            <person name="Nordberg H.P."/>
            <person name="Cantor M.N."/>
            <person name="Hua S.X."/>
        </authorList>
    </citation>
    <scope>NUCLEOTIDE SEQUENCE [LARGE SCALE GENOMIC DNA]</scope>
    <source>
        <strain evidence="3 4">LaAM-08-1</strain>
    </source>
</reference>
<reference evidence="4" key="2">
    <citation type="submission" date="2015-01" db="EMBL/GenBank/DDBJ databases">
        <title>Evolutionary Origins and Diversification of the Mycorrhizal Mutualists.</title>
        <authorList>
            <consortium name="DOE Joint Genome Institute"/>
            <consortium name="Mycorrhizal Genomics Consortium"/>
            <person name="Kohler A."/>
            <person name="Kuo A."/>
            <person name="Nagy L.G."/>
            <person name="Floudas D."/>
            <person name="Copeland A."/>
            <person name="Barry K.W."/>
            <person name="Cichocki N."/>
            <person name="Veneault-Fourrey C."/>
            <person name="LaButti K."/>
            <person name="Lindquist E.A."/>
            <person name="Lipzen A."/>
            <person name="Lundell T."/>
            <person name="Morin E."/>
            <person name="Murat C."/>
            <person name="Riley R."/>
            <person name="Ohm R."/>
            <person name="Sun H."/>
            <person name="Tunlid A."/>
            <person name="Henrissat B."/>
            <person name="Grigoriev I.V."/>
            <person name="Hibbett D.S."/>
            <person name="Martin F."/>
        </authorList>
    </citation>
    <scope>NUCLEOTIDE SEQUENCE [LARGE SCALE GENOMIC DNA]</scope>
    <source>
        <strain evidence="4">LaAM-08-1</strain>
    </source>
</reference>
<name>A0A0C9WQF2_9AGAR</name>
<dbReference type="HOGENOM" id="CLU_2210483_0_0_1"/>
<gene>
    <name evidence="3" type="ORF">K443DRAFT_7671</name>
</gene>
<dbReference type="Proteomes" id="UP000054477">
    <property type="component" value="Unassembled WGS sequence"/>
</dbReference>
<dbReference type="EMBL" id="KN838625">
    <property type="protein sequence ID" value="KIK00475.1"/>
    <property type="molecule type" value="Genomic_DNA"/>
</dbReference>
<evidence type="ECO:0000256" key="2">
    <source>
        <dbReference type="SAM" id="Phobius"/>
    </source>
</evidence>
<evidence type="ECO:0000313" key="4">
    <source>
        <dbReference type="Proteomes" id="UP000054477"/>
    </source>
</evidence>
<keyword evidence="2" id="KW-0472">Membrane</keyword>
<sequence>MLALLPLNHPTIPAIFLVVREFVIVASCSYAMVSTVIWALFESPMEMMSPFRLLQVVLVVTGCVFLTMGVIEYVYRKIFPADRRRDAEKARGEGDVERDIEKGAVLA</sequence>
<keyword evidence="4" id="KW-1185">Reference proteome</keyword>
<accession>A0A0C9WQF2</accession>
<feature type="region of interest" description="Disordered" evidence="1">
    <location>
        <begin position="84"/>
        <end position="107"/>
    </location>
</feature>
<feature type="transmembrane region" description="Helical" evidence="2">
    <location>
        <begin position="12"/>
        <end position="41"/>
    </location>
</feature>
<keyword evidence="2" id="KW-0812">Transmembrane</keyword>
<proteinExistence type="predicted"/>
<protein>
    <submittedName>
        <fullName evidence="3">Unplaced genomic scaffold K443scaffold_90, whole genome shotgun sequence</fullName>
    </submittedName>
</protein>
<evidence type="ECO:0000313" key="3">
    <source>
        <dbReference type="EMBL" id="KIK00475.1"/>
    </source>
</evidence>
<keyword evidence="2" id="KW-1133">Transmembrane helix</keyword>
<dbReference type="AlphaFoldDB" id="A0A0C9WQF2"/>
<dbReference type="OrthoDB" id="10314147at2759"/>
<evidence type="ECO:0000256" key="1">
    <source>
        <dbReference type="SAM" id="MobiDB-lite"/>
    </source>
</evidence>